<keyword evidence="2" id="KW-1133">Transmembrane helix</keyword>
<dbReference type="PANTHER" id="PTHR31965">
    <property type="entry name" value="TRANSMEMBRANE PROTEIN 42"/>
    <property type="match status" value="1"/>
</dbReference>
<feature type="transmembrane region" description="Helical" evidence="2">
    <location>
        <begin position="12"/>
        <end position="32"/>
    </location>
</feature>
<dbReference type="OrthoDB" id="5854584at2759"/>
<feature type="region of interest" description="Disordered" evidence="1">
    <location>
        <begin position="192"/>
        <end position="220"/>
    </location>
</feature>
<feature type="compositionally biased region" description="Acidic residues" evidence="1">
    <location>
        <begin position="192"/>
        <end position="206"/>
    </location>
</feature>
<evidence type="ECO:0000313" key="3">
    <source>
        <dbReference type="EMBL" id="KAF5180547.1"/>
    </source>
</evidence>
<gene>
    <name evidence="3" type="ORF">FRX31_029866</name>
</gene>
<keyword evidence="2" id="KW-0812">Transmembrane</keyword>
<sequence length="220" mass="24941">MEKRVGGKIRIGYAWAISAGFNAAFAAIAAKFFSDSQFVKYGFIIFFNVMMWGCYVNSLKALSSLQATVTNFATNFLSSGLAGFFLFNETISTKNPNFFKTVLKLPKRSNTEQIEVVAAEKKKEEMVVEENKEELVIQENKEEGALGEKNEEEKEEVIVEEEKEVVVEEEKEREEVVVDDKNEKVVVAVEEEKEEVVEEKNEEEAPVEVQKKESEIGKKS</sequence>
<comment type="caution">
    <text evidence="3">The sequence shown here is derived from an EMBL/GenBank/DDBJ whole genome shotgun (WGS) entry which is preliminary data.</text>
</comment>
<keyword evidence="2" id="KW-0472">Membrane</keyword>
<evidence type="ECO:0000313" key="4">
    <source>
        <dbReference type="Proteomes" id="UP000554482"/>
    </source>
</evidence>
<evidence type="ECO:0000256" key="2">
    <source>
        <dbReference type="SAM" id="Phobius"/>
    </source>
</evidence>
<reference evidence="3 4" key="1">
    <citation type="submission" date="2020-06" db="EMBL/GenBank/DDBJ databases">
        <title>Transcriptomic and genomic resources for Thalictrum thalictroides and T. hernandezii: Facilitating candidate gene discovery in an emerging model plant lineage.</title>
        <authorList>
            <person name="Arias T."/>
            <person name="Riano-Pachon D.M."/>
            <person name="Di Stilio V.S."/>
        </authorList>
    </citation>
    <scope>NUCLEOTIDE SEQUENCE [LARGE SCALE GENOMIC DNA]</scope>
    <source>
        <strain evidence="4">cv. WT478/WT964</strain>
        <tissue evidence="3">Leaves</tissue>
    </source>
</reference>
<organism evidence="3 4">
    <name type="scientific">Thalictrum thalictroides</name>
    <name type="common">Rue-anemone</name>
    <name type="synonym">Anemone thalictroides</name>
    <dbReference type="NCBI Taxonomy" id="46969"/>
    <lineage>
        <taxon>Eukaryota</taxon>
        <taxon>Viridiplantae</taxon>
        <taxon>Streptophyta</taxon>
        <taxon>Embryophyta</taxon>
        <taxon>Tracheophyta</taxon>
        <taxon>Spermatophyta</taxon>
        <taxon>Magnoliopsida</taxon>
        <taxon>Ranunculales</taxon>
        <taxon>Ranunculaceae</taxon>
        <taxon>Thalictroideae</taxon>
        <taxon>Thalictrum</taxon>
    </lineage>
</organism>
<name>A0A7J6V718_THATH</name>
<accession>A0A7J6V718</accession>
<keyword evidence="4" id="KW-1185">Reference proteome</keyword>
<dbReference type="Proteomes" id="UP000554482">
    <property type="component" value="Unassembled WGS sequence"/>
</dbReference>
<dbReference type="EMBL" id="JABWDY010037272">
    <property type="protein sequence ID" value="KAF5180547.1"/>
    <property type="molecule type" value="Genomic_DNA"/>
</dbReference>
<proteinExistence type="predicted"/>
<dbReference type="PANTHER" id="PTHR31965:SF1">
    <property type="entry name" value="TRANSMEMBRANE PROTEIN 42"/>
    <property type="match status" value="1"/>
</dbReference>
<dbReference type="InterPro" id="IPR039632">
    <property type="entry name" value="TMEM42"/>
</dbReference>
<evidence type="ECO:0000256" key="1">
    <source>
        <dbReference type="SAM" id="MobiDB-lite"/>
    </source>
</evidence>
<feature type="compositionally biased region" description="Basic and acidic residues" evidence="1">
    <location>
        <begin position="209"/>
        <end position="220"/>
    </location>
</feature>
<protein>
    <submittedName>
        <fullName evidence="3">Cell growth defect factor</fullName>
    </submittedName>
</protein>
<dbReference type="AlphaFoldDB" id="A0A7J6V718"/>
<feature type="transmembrane region" description="Helical" evidence="2">
    <location>
        <begin position="38"/>
        <end position="56"/>
    </location>
</feature>